<dbReference type="PANTHER" id="PTHR15549">
    <property type="entry name" value="PAIRED IMMUNOGLOBULIN-LIKE TYPE 2 RECEPTOR"/>
    <property type="match status" value="1"/>
</dbReference>
<feature type="signal peptide" evidence="7">
    <location>
        <begin position="1"/>
        <end position="19"/>
    </location>
</feature>
<dbReference type="Proteomes" id="UP000799770">
    <property type="component" value="Unassembled WGS sequence"/>
</dbReference>
<feature type="transmembrane region" description="Helical" evidence="6">
    <location>
        <begin position="194"/>
        <end position="217"/>
    </location>
</feature>
<accession>A0A6A5Z3R1</accession>
<dbReference type="AlphaFoldDB" id="A0A6A5Z3R1"/>
<evidence type="ECO:0000313" key="8">
    <source>
        <dbReference type="EMBL" id="KAF2114025.1"/>
    </source>
</evidence>
<feature type="region of interest" description="Disordered" evidence="5">
    <location>
        <begin position="241"/>
        <end position="292"/>
    </location>
</feature>
<dbReference type="GO" id="GO:0016020">
    <property type="term" value="C:membrane"/>
    <property type="evidence" value="ECO:0007669"/>
    <property type="project" value="UniProtKB-SubCell"/>
</dbReference>
<evidence type="ECO:0008006" key="10">
    <source>
        <dbReference type="Google" id="ProtNLM"/>
    </source>
</evidence>
<evidence type="ECO:0000256" key="4">
    <source>
        <dbReference type="ARBA" id="ARBA00023136"/>
    </source>
</evidence>
<keyword evidence="9" id="KW-1185">Reference proteome</keyword>
<comment type="subcellular location">
    <subcellularLocation>
        <location evidence="1">Membrane</location>
        <topology evidence="1">Single-pass membrane protein</topology>
    </subcellularLocation>
</comment>
<feature type="chain" id="PRO_5025416200" description="Mid2 domain-containing protein" evidence="7">
    <location>
        <begin position="20"/>
        <end position="292"/>
    </location>
</feature>
<dbReference type="GO" id="GO:0071944">
    <property type="term" value="C:cell periphery"/>
    <property type="evidence" value="ECO:0007669"/>
    <property type="project" value="UniProtKB-ARBA"/>
</dbReference>
<keyword evidence="3 6" id="KW-1133">Transmembrane helix</keyword>
<dbReference type="OrthoDB" id="3945612at2759"/>
<gene>
    <name evidence="8" type="ORF">BDV96DRAFT_107262</name>
</gene>
<evidence type="ECO:0000256" key="3">
    <source>
        <dbReference type="ARBA" id="ARBA00022989"/>
    </source>
</evidence>
<protein>
    <recommendedName>
        <fullName evidence="10">Mid2 domain-containing protein</fullName>
    </recommendedName>
</protein>
<keyword evidence="7" id="KW-0732">Signal</keyword>
<keyword evidence="4 6" id="KW-0472">Membrane</keyword>
<evidence type="ECO:0000256" key="2">
    <source>
        <dbReference type="ARBA" id="ARBA00022692"/>
    </source>
</evidence>
<keyword evidence="2 6" id="KW-0812">Transmembrane</keyword>
<feature type="region of interest" description="Disordered" evidence="5">
    <location>
        <begin position="165"/>
        <end position="189"/>
    </location>
</feature>
<evidence type="ECO:0000313" key="9">
    <source>
        <dbReference type="Proteomes" id="UP000799770"/>
    </source>
</evidence>
<evidence type="ECO:0000256" key="1">
    <source>
        <dbReference type="ARBA" id="ARBA00004167"/>
    </source>
</evidence>
<organism evidence="8 9">
    <name type="scientific">Lophiotrema nucula</name>
    <dbReference type="NCBI Taxonomy" id="690887"/>
    <lineage>
        <taxon>Eukaryota</taxon>
        <taxon>Fungi</taxon>
        <taxon>Dikarya</taxon>
        <taxon>Ascomycota</taxon>
        <taxon>Pezizomycotina</taxon>
        <taxon>Dothideomycetes</taxon>
        <taxon>Pleosporomycetidae</taxon>
        <taxon>Pleosporales</taxon>
        <taxon>Lophiotremataceae</taxon>
        <taxon>Lophiotrema</taxon>
    </lineage>
</organism>
<dbReference type="PANTHER" id="PTHR15549:SF6">
    <property type="entry name" value="MID2 DOMAIN-CONTAINING PROTEIN"/>
    <property type="match status" value="1"/>
</dbReference>
<name>A0A6A5Z3R1_9PLEO</name>
<feature type="compositionally biased region" description="Low complexity" evidence="5">
    <location>
        <begin position="165"/>
        <end position="184"/>
    </location>
</feature>
<dbReference type="EMBL" id="ML977326">
    <property type="protein sequence ID" value="KAF2114025.1"/>
    <property type="molecule type" value="Genomic_DNA"/>
</dbReference>
<dbReference type="InterPro" id="IPR051694">
    <property type="entry name" value="Immunoregulatory_rcpt-like"/>
</dbReference>
<reference evidence="8" key="1">
    <citation type="journal article" date="2020" name="Stud. Mycol.">
        <title>101 Dothideomycetes genomes: a test case for predicting lifestyles and emergence of pathogens.</title>
        <authorList>
            <person name="Haridas S."/>
            <person name="Albert R."/>
            <person name="Binder M."/>
            <person name="Bloem J."/>
            <person name="Labutti K."/>
            <person name="Salamov A."/>
            <person name="Andreopoulos B."/>
            <person name="Baker S."/>
            <person name="Barry K."/>
            <person name="Bills G."/>
            <person name="Bluhm B."/>
            <person name="Cannon C."/>
            <person name="Castanera R."/>
            <person name="Culley D."/>
            <person name="Daum C."/>
            <person name="Ezra D."/>
            <person name="Gonzalez J."/>
            <person name="Henrissat B."/>
            <person name="Kuo A."/>
            <person name="Liang C."/>
            <person name="Lipzen A."/>
            <person name="Lutzoni F."/>
            <person name="Magnuson J."/>
            <person name="Mondo S."/>
            <person name="Nolan M."/>
            <person name="Ohm R."/>
            <person name="Pangilinan J."/>
            <person name="Park H.-J."/>
            <person name="Ramirez L."/>
            <person name="Alfaro M."/>
            <person name="Sun H."/>
            <person name="Tritt A."/>
            <person name="Yoshinaga Y."/>
            <person name="Zwiers L.-H."/>
            <person name="Turgeon B."/>
            <person name="Goodwin S."/>
            <person name="Spatafora J."/>
            <person name="Crous P."/>
            <person name="Grigoriev I."/>
        </authorList>
    </citation>
    <scope>NUCLEOTIDE SEQUENCE</scope>
    <source>
        <strain evidence="8">CBS 627.86</strain>
    </source>
</reference>
<evidence type="ECO:0000256" key="6">
    <source>
        <dbReference type="SAM" id="Phobius"/>
    </source>
</evidence>
<evidence type="ECO:0000256" key="5">
    <source>
        <dbReference type="SAM" id="MobiDB-lite"/>
    </source>
</evidence>
<sequence length="292" mass="30553">MARLSHLFSVFVAIQTCAAYSDFYFASQASKWKCNALTFDCIPPQACVRDGVLNKTYCCGSDSQDAVCSGFSTDCGSNNQPLTGQIGCDTGEDAFCCLDGKEKCTQRVNQINVCWGTTQDPYSNVSAKIMNDTFSSLSSAHPRQTTFAIDTVALLALATATSTASTTGSATSSPTGSSTPTQSSNSDSGLSGGAIGGIVVGVVGGLALIGLAAFFYWRRASKKTHHGNEMDGTSNAYAGNGYGAVAQHPPHEKYAQQASPQPYNAPLELDSTHQGVSEVEGSHPGPRAHPYN</sequence>
<evidence type="ECO:0000256" key="7">
    <source>
        <dbReference type="SAM" id="SignalP"/>
    </source>
</evidence>
<proteinExistence type="predicted"/>